<evidence type="ECO:0000313" key="1">
    <source>
        <dbReference type="EMBL" id="KAF2431400.1"/>
    </source>
</evidence>
<evidence type="ECO:0000313" key="2">
    <source>
        <dbReference type="Proteomes" id="UP000800235"/>
    </source>
</evidence>
<organism evidence="1 2">
    <name type="scientific">Tothia fuscella</name>
    <dbReference type="NCBI Taxonomy" id="1048955"/>
    <lineage>
        <taxon>Eukaryota</taxon>
        <taxon>Fungi</taxon>
        <taxon>Dikarya</taxon>
        <taxon>Ascomycota</taxon>
        <taxon>Pezizomycotina</taxon>
        <taxon>Dothideomycetes</taxon>
        <taxon>Pleosporomycetidae</taxon>
        <taxon>Venturiales</taxon>
        <taxon>Cylindrosympodiaceae</taxon>
        <taxon>Tothia</taxon>
    </lineage>
</organism>
<accession>A0A9P4NTJ4</accession>
<sequence length="141" mass="16122">MFSFEAVVIKAHESLLTAEYQAINCAASMINYFRKFWLKCGGKEPDAEDTVVLAFSSDRESIYATLHWHKVQGFGKNREVCYHSRAILSGILNEEEDVFRMRGIMKAMRKFILGTRLPRMHLALEAYRTVNIQASETVTPA</sequence>
<dbReference type="AlphaFoldDB" id="A0A9P4NTJ4"/>
<dbReference type="OrthoDB" id="5426775at2759"/>
<comment type="caution">
    <text evidence="1">The sequence shown here is derived from an EMBL/GenBank/DDBJ whole genome shotgun (WGS) entry which is preliminary data.</text>
</comment>
<dbReference type="EMBL" id="MU007032">
    <property type="protein sequence ID" value="KAF2431400.1"/>
    <property type="molecule type" value="Genomic_DNA"/>
</dbReference>
<protein>
    <submittedName>
        <fullName evidence="1">Uncharacterized protein</fullName>
    </submittedName>
</protein>
<reference evidence="1" key="1">
    <citation type="journal article" date="2020" name="Stud. Mycol.">
        <title>101 Dothideomycetes genomes: a test case for predicting lifestyles and emergence of pathogens.</title>
        <authorList>
            <person name="Haridas S."/>
            <person name="Albert R."/>
            <person name="Binder M."/>
            <person name="Bloem J."/>
            <person name="Labutti K."/>
            <person name="Salamov A."/>
            <person name="Andreopoulos B."/>
            <person name="Baker S."/>
            <person name="Barry K."/>
            <person name="Bills G."/>
            <person name="Bluhm B."/>
            <person name="Cannon C."/>
            <person name="Castanera R."/>
            <person name="Culley D."/>
            <person name="Daum C."/>
            <person name="Ezra D."/>
            <person name="Gonzalez J."/>
            <person name="Henrissat B."/>
            <person name="Kuo A."/>
            <person name="Liang C."/>
            <person name="Lipzen A."/>
            <person name="Lutzoni F."/>
            <person name="Magnuson J."/>
            <person name="Mondo S."/>
            <person name="Nolan M."/>
            <person name="Ohm R."/>
            <person name="Pangilinan J."/>
            <person name="Park H.-J."/>
            <person name="Ramirez L."/>
            <person name="Alfaro M."/>
            <person name="Sun H."/>
            <person name="Tritt A."/>
            <person name="Yoshinaga Y."/>
            <person name="Zwiers L.-H."/>
            <person name="Turgeon B."/>
            <person name="Goodwin S."/>
            <person name="Spatafora J."/>
            <person name="Crous P."/>
            <person name="Grigoriev I."/>
        </authorList>
    </citation>
    <scope>NUCLEOTIDE SEQUENCE</scope>
    <source>
        <strain evidence="1">CBS 130266</strain>
    </source>
</reference>
<proteinExistence type="predicted"/>
<name>A0A9P4NTJ4_9PEZI</name>
<dbReference type="Proteomes" id="UP000800235">
    <property type="component" value="Unassembled WGS sequence"/>
</dbReference>
<keyword evidence="2" id="KW-1185">Reference proteome</keyword>
<gene>
    <name evidence="1" type="ORF">EJ08DRAFT_648927</name>
</gene>